<organism evidence="1 2">
    <name type="scientific">Anopheles minimus</name>
    <dbReference type="NCBI Taxonomy" id="112268"/>
    <lineage>
        <taxon>Eukaryota</taxon>
        <taxon>Metazoa</taxon>
        <taxon>Ecdysozoa</taxon>
        <taxon>Arthropoda</taxon>
        <taxon>Hexapoda</taxon>
        <taxon>Insecta</taxon>
        <taxon>Pterygota</taxon>
        <taxon>Neoptera</taxon>
        <taxon>Endopterygota</taxon>
        <taxon>Diptera</taxon>
        <taxon>Nematocera</taxon>
        <taxon>Culicoidea</taxon>
        <taxon>Culicidae</taxon>
        <taxon>Anophelinae</taxon>
        <taxon>Anopheles</taxon>
    </lineage>
</organism>
<sequence length="98" mass="10496">MPFTLQTVAIDDGHGTGSTIERMTQSQRLRQMAALLDRSCPSSTYITATGQNAGCLCLFFFVGLTAYPAVSEPEPDHPLTCCAVCDARTKPSVIALDL</sequence>
<dbReference type="EnsemblMetazoa" id="AMIN000292-RA">
    <property type="protein sequence ID" value="AMIN000292-PA"/>
    <property type="gene ID" value="AMIN000292"/>
</dbReference>
<dbReference type="VEuPathDB" id="VectorBase:AMIN000292"/>
<evidence type="ECO:0000313" key="1">
    <source>
        <dbReference type="EnsemblMetazoa" id="AMIN000292-PA"/>
    </source>
</evidence>
<protein>
    <submittedName>
        <fullName evidence="1">Uncharacterized protein</fullName>
    </submittedName>
</protein>
<dbReference type="AlphaFoldDB" id="A0A182VQG3"/>
<proteinExistence type="predicted"/>
<name>A0A182VQG3_9DIPT</name>
<dbReference type="Proteomes" id="UP000075920">
    <property type="component" value="Unassembled WGS sequence"/>
</dbReference>
<reference evidence="2" key="1">
    <citation type="submission" date="2013-03" db="EMBL/GenBank/DDBJ databases">
        <title>The Genome Sequence of Anopheles minimus MINIMUS1.</title>
        <authorList>
            <consortium name="The Broad Institute Genomics Platform"/>
            <person name="Neafsey D.E."/>
            <person name="Walton C."/>
            <person name="Walker B."/>
            <person name="Young S.K."/>
            <person name="Zeng Q."/>
            <person name="Gargeya S."/>
            <person name="Fitzgerald M."/>
            <person name="Haas B."/>
            <person name="Abouelleil A."/>
            <person name="Allen A.W."/>
            <person name="Alvarado L."/>
            <person name="Arachchi H.M."/>
            <person name="Berlin A.M."/>
            <person name="Chapman S.B."/>
            <person name="Gainer-Dewar J."/>
            <person name="Goldberg J."/>
            <person name="Griggs A."/>
            <person name="Gujja S."/>
            <person name="Hansen M."/>
            <person name="Howarth C."/>
            <person name="Imamovic A."/>
            <person name="Ireland A."/>
            <person name="Larimer J."/>
            <person name="McCowan C."/>
            <person name="Murphy C."/>
            <person name="Pearson M."/>
            <person name="Poon T.W."/>
            <person name="Priest M."/>
            <person name="Roberts A."/>
            <person name="Saif S."/>
            <person name="Shea T."/>
            <person name="Sisk P."/>
            <person name="Sykes S."/>
            <person name="Wortman J."/>
            <person name="Nusbaum C."/>
            <person name="Birren B."/>
        </authorList>
    </citation>
    <scope>NUCLEOTIDE SEQUENCE [LARGE SCALE GENOMIC DNA]</scope>
    <source>
        <strain evidence="2">MINIMUS1</strain>
    </source>
</reference>
<reference evidence="1" key="2">
    <citation type="submission" date="2020-05" db="UniProtKB">
        <authorList>
            <consortium name="EnsemblMetazoa"/>
        </authorList>
    </citation>
    <scope>IDENTIFICATION</scope>
    <source>
        <strain evidence="1">MINIMUS1</strain>
    </source>
</reference>
<keyword evidence="2" id="KW-1185">Reference proteome</keyword>
<evidence type="ECO:0000313" key="2">
    <source>
        <dbReference type="Proteomes" id="UP000075920"/>
    </source>
</evidence>
<accession>A0A182VQG3</accession>